<dbReference type="EMBL" id="KK198755">
    <property type="protein sequence ID" value="KCW82131.1"/>
    <property type="molecule type" value="Genomic_DNA"/>
</dbReference>
<dbReference type="InParanoid" id="A0A059CVC7"/>
<proteinExistence type="predicted"/>
<protein>
    <submittedName>
        <fullName evidence="2">Uncharacterized protein</fullName>
    </submittedName>
</protein>
<sequence>MATTSTSNPEIVIDPMPEGYGDVRSRGMQTEEASPDGLRPAKGNEKICIYVRPEGTETGMFHSFLCCCKLIP</sequence>
<feature type="region of interest" description="Disordered" evidence="1">
    <location>
        <begin position="1"/>
        <end position="39"/>
    </location>
</feature>
<dbReference type="Gramene" id="KCW82131">
    <property type="protein sequence ID" value="KCW82131"/>
    <property type="gene ID" value="EUGRSUZ_C03516"/>
</dbReference>
<gene>
    <name evidence="2" type="ORF">EUGRSUZ_C03516</name>
</gene>
<organism evidence="2">
    <name type="scientific">Eucalyptus grandis</name>
    <name type="common">Flooded gum</name>
    <dbReference type="NCBI Taxonomy" id="71139"/>
    <lineage>
        <taxon>Eukaryota</taxon>
        <taxon>Viridiplantae</taxon>
        <taxon>Streptophyta</taxon>
        <taxon>Embryophyta</taxon>
        <taxon>Tracheophyta</taxon>
        <taxon>Spermatophyta</taxon>
        <taxon>Magnoliopsida</taxon>
        <taxon>eudicotyledons</taxon>
        <taxon>Gunneridae</taxon>
        <taxon>Pentapetalae</taxon>
        <taxon>rosids</taxon>
        <taxon>malvids</taxon>
        <taxon>Myrtales</taxon>
        <taxon>Myrtaceae</taxon>
        <taxon>Myrtoideae</taxon>
        <taxon>Eucalypteae</taxon>
        <taxon>Eucalyptus</taxon>
    </lineage>
</organism>
<evidence type="ECO:0000256" key="1">
    <source>
        <dbReference type="SAM" id="MobiDB-lite"/>
    </source>
</evidence>
<accession>A0A059CVC7</accession>
<name>A0A059CVC7_EUCGR</name>
<evidence type="ECO:0000313" key="2">
    <source>
        <dbReference type="EMBL" id="KCW82131.1"/>
    </source>
</evidence>
<reference evidence="2" key="1">
    <citation type="submission" date="2013-07" db="EMBL/GenBank/DDBJ databases">
        <title>The genome of Eucalyptus grandis.</title>
        <authorList>
            <person name="Schmutz J."/>
            <person name="Hayes R."/>
            <person name="Myburg A."/>
            <person name="Tuskan G."/>
            <person name="Grattapaglia D."/>
            <person name="Rokhsar D.S."/>
        </authorList>
    </citation>
    <scope>NUCLEOTIDE SEQUENCE</scope>
    <source>
        <tissue evidence="2">Leaf extractions</tissue>
    </source>
</reference>
<dbReference type="AlphaFoldDB" id="A0A059CVC7"/>